<feature type="compositionally biased region" description="Basic and acidic residues" evidence="1">
    <location>
        <begin position="331"/>
        <end position="343"/>
    </location>
</feature>
<accession>A0A5N6ZLD8</accession>
<feature type="compositionally biased region" description="Basic and acidic residues" evidence="1">
    <location>
        <begin position="699"/>
        <end position="714"/>
    </location>
</feature>
<dbReference type="GO" id="GO:0005096">
    <property type="term" value="F:GTPase activator activity"/>
    <property type="evidence" value="ECO:0007669"/>
    <property type="project" value="InterPro"/>
</dbReference>
<feature type="region of interest" description="Disordered" evidence="1">
    <location>
        <begin position="113"/>
        <end position="221"/>
    </location>
</feature>
<gene>
    <name evidence="2" type="ORF">BDV27DRAFT_137738</name>
</gene>
<evidence type="ECO:0000256" key="1">
    <source>
        <dbReference type="SAM" id="MobiDB-lite"/>
    </source>
</evidence>
<feature type="compositionally biased region" description="Polar residues" evidence="1">
    <location>
        <begin position="87"/>
        <end position="98"/>
    </location>
</feature>
<reference evidence="2 3" key="1">
    <citation type="submission" date="2019-04" db="EMBL/GenBank/DDBJ databases">
        <title>Friends and foes A comparative genomics studyof 23 Aspergillus species from section Flavi.</title>
        <authorList>
            <consortium name="DOE Joint Genome Institute"/>
            <person name="Kjaerbolling I."/>
            <person name="Vesth T."/>
            <person name="Frisvad J.C."/>
            <person name="Nybo J.L."/>
            <person name="Theobald S."/>
            <person name="Kildgaard S."/>
            <person name="Isbrandt T."/>
            <person name="Kuo A."/>
            <person name="Sato A."/>
            <person name="Lyhne E.K."/>
            <person name="Kogle M.E."/>
            <person name="Wiebenga A."/>
            <person name="Kun R.S."/>
            <person name="Lubbers R.J."/>
            <person name="Makela M.R."/>
            <person name="Barry K."/>
            <person name="Chovatia M."/>
            <person name="Clum A."/>
            <person name="Daum C."/>
            <person name="Haridas S."/>
            <person name="He G."/>
            <person name="LaButti K."/>
            <person name="Lipzen A."/>
            <person name="Mondo S."/>
            <person name="Riley R."/>
            <person name="Salamov A."/>
            <person name="Simmons B.A."/>
            <person name="Magnuson J.K."/>
            <person name="Henrissat B."/>
            <person name="Mortensen U.H."/>
            <person name="Larsen T.O."/>
            <person name="Devries R.P."/>
            <person name="Grigoriev I.V."/>
            <person name="Machida M."/>
            <person name="Baker S.E."/>
            <person name="Andersen M.R."/>
        </authorList>
    </citation>
    <scope>NUCLEOTIDE SEQUENCE [LARGE SCALE GENOMIC DNA]</scope>
    <source>
        <strain evidence="2 3">CBS 763.97</strain>
    </source>
</reference>
<organism evidence="2 3">
    <name type="scientific">Aspergillus caelatus</name>
    <dbReference type="NCBI Taxonomy" id="61420"/>
    <lineage>
        <taxon>Eukaryota</taxon>
        <taxon>Fungi</taxon>
        <taxon>Dikarya</taxon>
        <taxon>Ascomycota</taxon>
        <taxon>Pezizomycotina</taxon>
        <taxon>Eurotiomycetes</taxon>
        <taxon>Eurotiomycetidae</taxon>
        <taxon>Eurotiales</taxon>
        <taxon>Aspergillaceae</taxon>
        <taxon>Aspergillus</taxon>
        <taxon>Aspergillus subgen. Circumdati</taxon>
    </lineage>
</organism>
<feature type="region of interest" description="Disordered" evidence="1">
    <location>
        <begin position="873"/>
        <end position="941"/>
    </location>
</feature>
<dbReference type="GO" id="GO:1902412">
    <property type="term" value="P:regulation of mitotic cytokinesis"/>
    <property type="evidence" value="ECO:0007669"/>
    <property type="project" value="InterPro"/>
</dbReference>
<feature type="region of interest" description="Disordered" evidence="1">
    <location>
        <begin position="24"/>
        <end position="101"/>
    </location>
</feature>
<evidence type="ECO:0000313" key="2">
    <source>
        <dbReference type="EMBL" id="KAE8358434.1"/>
    </source>
</evidence>
<dbReference type="Proteomes" id="UP000326268">
    <property type="component" value="Unassembled WGS sequence"/>
</dbReference>
<evidence type="ECO:0000313" key="3">
    <source>
        <dbReference type="Proteomes" id="UP000326268"/>
    </source>
</evidence>
<dbReference type="Pfam" id="PF20162">
    <property type="entry name" value="Etd1"/>
    <property type="match status" value="1"/>
</dbReference>
<dbReference type="OrthoDB" id="5346713at2759"/>
<feature type="region of interest" description="Disordered" evidence="1">
    <location>
        <begin position="318"/>
        <end position="374"/>
    </location>
</feature>
<proteinExistence type="predicted"/>
<dbReference type="RefSeq" id="XP_031921515.1">
    <property type="nucleotide sequence ID" value="XM_032069061.1"/>
</dbReference>
<feature type="compositionally biased region" description="Basic and acidic residues" evidence="1">
    <location>
        <begin position="41"/>
        <end position="56"/>
    </location>
</feature>
<dbReference type="EMBL" id="ML737896">
    <property type="protein sequence ID" value="KAE8358434.1"/>
    <property type="molecule type" value="Genomic_DNA"/>
</dbReference>
<feature type="compositionally biased region" description="Basic and acidic residues" evidence="1">
    <location>
        <begin position="904"/>
        <end position="913"/>
    </location>
</feature>
<protein>
    <submittedName>
        <fullName evidence="2">Uncharacterized protein</fullName>
    </submittedName>
</protein>
<sequence length="1035" mass="114011">MEHVSTLCAISTVGIAATGFALGRVDRDSPKPARFRKKTFPLHDQRARATDPRSPLDDDVQAGPSTPSTAAERKCTSQFKTFHASGGDSNAGNHSQCPNHRRKSSLAGIILRRRGQTLSNPPLRVEEDSTALHTRRPSSSWVRRLSFQPGNRSSCQSPTSPTSNGPTSPTHSRPSSQRRAPNKLVKRPPSQPSSAHFQLAHAPSPPSITLFRRPATSHQRSEHLRHKATHSLNFEPSLLTNTPLLPTNRESSVVDIAWQPYLTATYDGIPDRVARRLSTATKPKEHGLRRILPSTDTIPALLLANSITNKEISVGVSSLETAPTSPVQFRDPFKPSDTSRELETSLALEENNRQPSISVSNDSKSAIPAPDNADVHKPLSTALARPKMRAISAPLPTFAKSEGAILLPPRSRARRNITDPNIFRRPPIVSRADGFTVPGFMGSGSKKAASSSRIDIGYLRETGQRPLTSDGVALSVLQGPIRQRPKRHSIAASDPASTVIGSDDTRIFTSGEEDETDFLSDTAFDSIRTHMTTSSNSGLHAPRVETIFDRDLPLSNAGEGSLHGKQLASHYTFSSQPFDDSHNRSNLMLTPVPDSLPGLQEKFLHDEESRISFPSDLTDDEDAHSLVAALPGEIVKLDERSKYPRMSLNNYERNYTGRDILFAHGRSDIPLDLTKSNSRSVTNEMLEMCPRMNIFDWSEQPKNDREVSGTDGRPRTVHGKHGPELRGSRAPGRKAPNTLHLRSQSVPVSRDYPASNETRQTSGKFGTWGLGSKGVSEDWDSDFDFEDADESTVSESMRTSKNVARRSMIVPQAIMERQASLHGQFGQVQELTLLVEELRRLRHQASFLDIVRGPSNELWKEAEGIVNLATLDDEEHSHSPPGSPSSLTFSFDDSEEESANTNDPFKRASEESSRASFSEPLSSNQTTADSDHTEPPAKANSVLDLIYQQRTSRGSSFMDRQSPRSKKLPFDTQSLRDLVVRAGVVTRALKEVIRRAEGVAPEPDENMHHSVPPFSRIFNQPSNDDVSIFRTHCIA</sequence>
<name>A0A5N6ZLD8_9EURO</name>
<feature type="compositionally biased region" description="Polar residues" evidence="1">
    <location>
        <begin position="353"/>
        <end position="364"/>
    </location>
</feature>
<dbReference type="InterPro" id="IPR045342">
    <property type="entry name" value="Etd1"/>
</dbReference>
<dbReference type="GeneID" id="43653507"/>
<keyword evidence="3" id="KW-1185">Reference proteome</keyword>
<feature type="compositionally biased region" description="Low complexity" evidence="1">
    <location>
        <begin position="157"/>
        <end position="170"/>
    </location>
</feature>
<feature type="region of interest" description="Disordered" evidence="1">
    <location>
        <begin position="699"/>
        <end position="737"/>
    </location>
</feature>
<dbReference type="AlphaFoldDB" id="A0A5N6ZLD8"/>
<feature type="compositionally biased region" description="Polar residues" evidence="1">
    <location>
        <begin position="318"/>
        <end position="327"/>
    </location>
</feature>